<dbReference type="InterPro" id="IPR029044">
    <property type="entry name" value="Nucleotide-diphossugar_trans"/>
</dbReference>
<dbReference type="SUPFAM" id="SSF53448">
    <property type="entry name" value="Nucleotide-diphospho-sugar transferases"/>
    <property type="match status" value="1"/>
</dbReference>
<reference evidence="5" key="1">
    <citation type="submission" date="2016-09" db="EMBL/GenBank/DDBJ databases">
        <authorList>
            <person name="Koehorst J."/>
        </authorList>
    </citation>
    <scope>NUCLEOTIDE SEQUENCE [LARGE SCALE GENOMIC DNA]</scope>
</reference>
<evidence type="ECO:0000259" key="3">
    <source>
        <dbReference type="Pfam" id="PF00535"/>
    </source>
</evidence>
<keyword evidence="5" id="KW-1185">Reference proteome</keyword>
<dbReference type="RefSeq" id="WP_067775898.1">
    <property type="nucleotide sequence ID" value="NZ_LIGX01000024.1"/>
</dbReference>
<dbReference type="InterPro" id="IPR001173">
    <property type="entry name" value="Glyco_trans_2-like"/>
</dbReference>
<evidence type="ECO:0000256" key="2">
    <source>
        <dbReference type="ARBA" id="ARBA00022679"/>
    </source>
</evidence>
<evidence type="ECO:0000256" key="1">
    <source>
        <dbReference type="ARBA" id="ARBA00022676"/>
    </source>
</evidence>
<organism evidence="4 5">
    <name type="scientific">Akkermansia glycaniphila</name>
    <dbReference type="NCBI Taxonomy" id="1679444"/>
    <lineage>
        <taxon>Bacteria</taxon>
        <taxon>Pseudomonadati</taxon>
        <taxon>Verrucomicrobiota</taxon>
        <taxon>Verrucomicrobiia</taxon>
        <taxon>Verrucomicrobiales</taxon>
        <taxon>Akkermansiaceae</taxon>
        <taxon>Akkermansia</taxon>
    </lineage>
</organism>
<sequence>MPSNDTPCISVIVPVYNTEAYIGKCLDSLVSQTMREIEFILVDDCGTDRSMDIAHRYAAEDARIRILEGTENTGVAQARNRGMETARGEYTAFVDSDDWLAPDYFRLLYDKAVTEQADMVKGSFTAVWPDRAEPSRMNDGIRQCLLRHSFPGIAYTYAFWNTLFRTDMLRRHHIIFPSLTHGEDMVFLVNALLHANKLVLEDGAVYYYNQHDGSTSRAISSRYYDSLFRHYEMIADLLKQSGQPRRDIIDYWQFAIMQPLLTHHLHLADGENTDFYTRFFSQVRRLLFRGGYSYELYYHYPDPFYRHIFDLEPSQLASFYVQHDCRPDFSNKKEWTVRIWGIPVARFKRLGNLTKIRIFGISCAKIHHPDMDATSNTPS</sequence>
<dbReference type="Gene3D" id="3.90.550.10">
    <property type="entry name" value="Spore Coat Polysaccharide Biosynthesis Protein SpsA, Chain A"/>
    <property type="match status" value="1"/>
</dbReference>
<gene>
    <name evidence="4" type="ORF">PYTT_2300</name>
</gene>
<evidence type="ECO:0000313" key="4">
    <source>
        <dbReference type="EMBL" id="SEH98477.1"/>
    </source>
</evidence>
<proteinExistence type="predicted"/>
<name>A0A1H6MJ81_9BACT</name>
<dbReference type="Pfam" id="PF00535">
    <property type="entry name" value="Glycos_transf_2"/>
    <property type="match status" value="1"/>
</dbReference>
<dbReference type="GO" id="GO:0016758">
    <property type="term" value="F:hexosyltransferase activity"/>
    <property type="evidence" value="ECO:0007669"/>
    <property type="project" value="UniProtKB-ARBA"/>
</dbReference>
<dbReference type="PANTHER" id="PTHR22916:SF51">
    <property type="entry name" value="GLYCOSYLTRANSFERASE EPSH-RELATED"/>
    <property type="match status" value="1"/>
</dbReference>
<dbReference type="KEGG" id="agl:PYTT_2300"/>
<keyword evidence="1" id="KW-0328">Glycosyltransferase</keyword>
<dbReference type="PANTHER" id="PTHR22916">
    <property type="entry name" value="GLYCOSYLTRANSFERASE"/>
    <property type="match status" value="1"/>
</dbReference>
<keyword evidence="2 4" id="KW-0808">Transferase</keyword>
<dbReference type="STRING" id="1679444.PYTT_2300"/>
<dbReference type="Proteomes" id="UP000176204">
    <property type="component" value="Chromosome I"/>
</dbReference>
<feature type="domain" description="Glycosyltransferase 2-like" evidence="3">
    <location>
        <begin position="10"/>
        <end position="169"/>
    </location>
</feature>
<dbReference type="AlphaFoldDB" id="A0A1H6MJ81"/>
<dbReference type="CDD" id="cd00761">
    <property type="entry name" value="Glyco_tranf_GTA_type"/>
    <property type="match status" value="1"/>
</dbReference>
<accession>A0A1H6MJ81</accession>
<protein>
    <submittedName>
        <fullName evidence="4">Nucleotide-diphospho-sugar transferases</fullName>
    </submittedName>
</protein>
<dbReference type="EMBL" id="LT629973">
    <property type="protein sequence ID" value="SEH98477.1"/>
    <property type="molecule type" value="Genomic_DNA"/>
</dbReference>
<evidence type="ECO:0000313" key="5">
    <source>
        <dbReference type="Proteomes" id="UP000176204"/>
    </source>
</evidence>